<reference evidence="1" key="1">
    <citation type="submission" date="2023-08" db="EMBL/GenBank/DDBJ databases">
        <title>A de novo genome assembly of Solanum verrucosum Schlechtendal, a Mexican diploid species geographically isolated from the other diploid A-genome species in potato relatives.</title>
        <authorList>
            <person name="Hosaka K."/>
        </authorList>
    </citation>
    <scope>NUCLEOTIDE SEQUENCE</scope>
    <source>
        <tissue evidence="1">Young leaves</tissue>
    </source>
</reference>
<keyword evidence="2" id="KW-1185">Reference proteome</keyword>
<dbReference type="EMBL" id="CP133614">
    <property type="protein sequence ID" value="WMV18596.1"/>
    <property type="molecule type" value="Genomic_DNA"/>
</dbReference>
<evidence type="ECO:0000313" key="2">
    <source>
        <dbReference type="Proteomes" id="UP001234989"/>
    </source>
</evidence>
<protein>
    <submittedName>
        <fullName evidence="1">Uncharacterized protein</fullName>
    </submittedName>
</protein>
<accession>A0AAF0QDN6</accession>
<name>A0AAF0QDN6_SOLVR</name>
<proteinExistence type="predicted"/>
<gene>
    <name evidence="1" type="ORF">MTR67_011981</name>
</gene>
<dbReference type="Proteomes" id="UP001234989">
    <property type="component" value="Chromosome 3"/>
</dbReference>
<dbReference type="AlphaFoldDB" id="A0AAF0QDN6"/>
<organism evidence="1 2">
    <name type="scientific">Solanum verrucosum</name>
    <dbReference type="NCBI Taxonomy" id="315347"/>
    <lineage>
        <taxon>Eukaryota</taxon>
        <taxon>Viridiplantae</taxon>
        <taxon>Streptophyta</taxon>
        <taxon>Embryophyta</taxon>
        <taxon>Tracheophyta</taxon>
        <taxon>Spermatophyta</taxon>
        <taxon>Magnoliopsida</taxon>
        <taxon>eudicotyledons</taxon>
        <taxon>Gunneridae</taxon>
        <taxon>Pentapetalae</taxon>
        <taxon>asterids</taxon>
        <taxon>lamiids</taxon>
        <taxon>Solanales</taxon>
        <taxon>Solanaceae</taxon>
        <taxon>Solanoideae</taxon>
        <taxon>Solaneae</taxon>
        <taxon>Solanum</taxon>
    </lineage>
</organism>
<sequence>MAKIMTQMDLLTKHVMGGGYKAVNVVGASSGVNPDDTIWPMYNEEVQLLSNQVGGSRLISLRSGGNQSCNRDRDDGGRIEIANGVTLVQIGETDMVTKIAMGLLMNVKC</sequence>
<evidence type="ECO:0000313" key="1">
    <source>
        <dbReference type="EMBL" id="WMV18596.1"/>
    </source>
</evidence>